<dbReference type="EMBL" id="LXQA010112650">
    <property type="protein sequence ID" value="MCI18971.1"/>
    <property type="molecule type" value="Genomic_DNA"/>
</dbReference>
<sequence>MEAEVLKLEGEAIDLRGKQENYIAQLQEIREMKAALEKAEKDLGDLKTDHAEEKRKLEDEVRDLKLAITPDADEPESTWGLITRAELVARIRKLGDDVFKGAKYSWENTLALLQIVNLNVKLNTEGTGMLCTVENGQIVIPDKYKQMEMEAQEKDLEEEGDDGNDEDNQECREEGHGESDG</sequence>
<proteinExistence type="predicted"/>
<evidence type="ECO:0000313" key="3">
    <source>
        <dbReference type="EMBL" id="MCI18971.1"/>
    </source>
</evidence>
<feature type="region of interest" description="Disordered" evidence="2">
    <location>
        <begin position="144"/>
        <end position="181"/>
    </location>
</feature>
<feature type="compositionally biased region" description="Basic and acidic residues" evidence="2">
    <location>
        <begin position="144"/>
        <end position="154"/>
    </location>
</feature>
<reference evidence="3 4" key="1">
    <citation type="journal article" date="2018" name="Front. Plant Sci.">
        <title>Red Clover (Trifolium pratense) and Zigzag Clover (T. medium) - A Picture of Genomic Similarities and Differences.</title>
        <authorList>
            <person name="Dluhosova J."/>
            <person name="Istvanek J."/>
            <person name="Nedelnik J."/>
            <person name="Repkova J."/>
        </authorList>
    </citation>
    <scope>NUCLEOTIDE SEQUENCE [LARGE SCALE GENOMIC DNA]</scope>
    <source>
        <strain evidence="4">cv. 10/8</strain>
        <tissue evidence="3">Leaf</tissue>
    </source>
</reference>
<feature type="compositionally biased region" description="Basic and acidic residues" evidence="2">
    <location>
        <begin position="169"/>
        <end position="181"/>
    </location>
</feature>
<name>A0A392Q3S7_9FABA</name>
<organism evidence="3 4">
    <name type="scientific">Trifolium medium</name>
    <dbReference type="NCBI Taxonomy" id="97028"/>
    <lineage>
        <taxon>Eukaryota</taxon>
        <taxon>Viridiplantae</taxon>
        <taxon>Streptophyta</taxon>
        <taxon>Embryophyta</taxon>
        <taxon>Tracheophyta</taxon>
        <taxon>Spermatophyta</taxon>
        <taxon>Magnoliopsida</taxon>
        <taxon>eudicotyledons</taxon>
        <taxon>Gunneridae</taxon>
        <taxon>Pentapetalae</taxon>
        <taxon>rosids</taxon>
        <taxon>fabids</taxon>
        <taxon>Fabales</taxon>
        <taxon>Fabaceae</taxon>
        <taxon>Papilionoideae</taxon>
        <taxon>50 kb inversion clade</taxon>
        <taxon>NPAAA clade</taxon>
        <taxon>Hologalegina</taxon>
        <taxon>IRL clade</taxon>
        <taxon>Trifolieae</taxon>
        <taxon>Trifolium</taxon>
    </lineage>
</organism>
<keyword evidence="1" id="KW-0175">Coiled coil</keyword>
<evidence type="ECO:0000256" key="2">
    <source>
        <dbReference type="SAM" id="MobiDB-lite"/>
    </source>
</evidence>
<dbReference type="Proteomes" id="UP000265520">
    <property type="component" value="Unassembled WGS sequence"/>
</dbReference>
<protein>
    <submittedName>
        <fullName evidence="3">Uncharacterized protein</fullName>
    </submittedName>
</protein>
<evidence type="ECO:0000313" key="4">
    <source>
        <dbReference type="Proteomes" id="UP000265520"/>
    </source>
</evidence>
<dbReference type="AlphaFoldDB" id="A0A392Q3S7"/>
<feature type="coiled-coil region" evidence="1">
    <location>
        <begin position="19"/>
        <end position="67"/>
    </location>
</feature>
<accession>A0A392Q3S7</accession>
<evidence type="ECO:0000256" key="1">
    <source>
        <dbReference type="SAM" id="Coils"/>
    </source>
</evidence>
<keyword evidence="4" id="KW-1185">Reference proteome</keyword>
<feature type="compositionally biased region" description="Acidic residues" evidence="2">
    <location>
        <begin position="155"/>
        <end position="168"/>
    </location>
</feature>
<comment type="caution">
    <text evidence="3">The sequence shown here is derived from an EMBL/GenBank/DDBJ whole genome shotgun (WGS) entry which is preliminary data.</text>
</comment>